<gene>
    <name evidence="1" type="ORF">ENM78_04955</name>
</gene>
<accession>A0A7J3ZL18</accession>
<dbReference type="Gene3D" id="3.30.1980.10">
    <property type="entry name" value="Hypothetical protein YunC"/>
    <property type="match status" value="1"/>
</dbReference>
<reference evidence="1" key="1">
    <citation type="journal article" date="2020" name="mSystems">
        <title>Genome- and Community-Level Interaction Insights into Carbon Utilization and Element Cycling Functions of Hydrothermarchaeota in Hydrothermal Sediment.</title>
        <authorList>
            <person name="Zhou Z."/>
            <person name="Liu Y."/>
            <person name="Xu W."/>
            <person name="Pan J."/>
            <person name="Luo Z.H."/>
            <person name="Li M."/>
        </authorList>
    </citation>
    <scope>NUCLEOTIDE SEQUENCE [LARGE SCALE GENOMIC DNA]</scope>
    <source>
        <strain evidence="1">SpSt-1116</strain>
    </source>
</reference>
<sequence>MEASGDLRSIVRVKVVGEGVVGVEVEVPNGPPLVLLRGRNGIVACGFLDVAVADKLGVVAARAFGVKSVEELLEKEIVEATSRARELGIREGVRVRDIVKVI</sequence>
<protein>
    <submittedName>
        <fullName evidence="1">DUF1805 domain-containing protein</fullName>
    </submittedName>
</protein>
<dbReference type="SUPFAM" id="SSF102891">
    <property type="entry name" value="Hypothetical protein Ta1206"/>
    <property type="match status" value="1"/>
</dbReference>
<dbReference type="AlphaFoldDB" id="A0A7J3ZL18"/>
<organism evidence="1">
    <name type="scientific">Fervidicoccus fontis</name>
    <dbReference type="NCBI Taxonomy" id="683846"/>
    <lineage>
        <taxon>Archaea</taxon>
        <taxon>Thermoproteota</taxon>
        <taxon>Thermoprotei</taxon>
        <taxon>Fervidicoccales</taxon>
        <taxon>Fervidicoccaceae</taxon>
        <taxon>Fervidicoccus</taxon>
    </lineage>
</organism>
<dbReference type="InterPro" id="IPR014931">
    <property type="entry name" value="DUF1805"/>
</dbReference>
<evidence type="ECO:0000313" key="1">
    <source>
        <dbReference type="EMBL" id="HHQ80777.1"/>
    </source>
</evidence>
<comment type="caution">
    <text evidence="1">The sequence shown here is derived from an EMBL/GenBank/DDBJ whole genome shotgun (WGS) entry which is preliminary data.</text>
</comment>
<name>A0A7J3ZL18_9CREN</name>
<dbReference type="EMBL" id="DRZC01000072">
    <property type="protein sequence ID" value="HHQ80777.1"/>
    <property type="molecule type" value="Genomic_DNA"/>
</dbReference>
<dbReference type="Pfam" id="PF08827">
    <property type="entry name" value="DUF1805"/>
    <property type="match status" value="1"/>
</dbReference>
<dbReference type="InterPro" id="IPR036493">
    <property type="entry name" value="YunC_sf"/>
</dbReference>
<proteinExistence type="predicted"/>